<comment type="caution">
    <text evidence="2">The sequence shown here is derived from an EMBL/GenBank/DDBJ whole genome shotgun (WGS) entry which is preliminary data.</text>
</comment>
<protein>
    <submittedName>
        <fullName evidence="2">Uncharacterized protein</fullName>
    </submittedName>
</protein>
<gene>
    <name evidence="2" type="ORF">Ddye_013531</name>
</gene>
<keyword evidence="3" id="KW-1185">Reference proteome</keyword>
<name>A0AAD9X6G7_9ROSI</name>
<accession>A0AAD9X6G7</accession>
<sequence>MISSQASSSTAPSTVPPPSTLPPEFLATLPPGQVPSVQQNPTSPNLQTFLQWFNPLSVWRTELTKLMSQYHLWKMDPEPASKVCCIWIFNRPYRYNPLAQLLWTSNVNCKWDTSYDYERLYHPSIQIPLLNFLCDVNHDRT</sequence>
<organism evidence="2 3">
    <name type="scientific">Dipteronia dyeriana</name>
    <dbReference type="NCBI Taxonomy" id="168575"/>
    <lineage>
        <taxon>Eukaryota</taxon>
        <taxon>Viridiplantae</taxon>
        <taxon>Streptophyta</taxon>
        <taxon>Embryophyta</taxon>
        <taxon>Tracheophyta</taxon>
        <taxon>Spermatophyta</taxon>
        <taxon>Magnoliopsida</taxon>
        <taxon>eudicotyledons</taxon>
        <taxon>Gunneridae</taxon>
        <taxon>Pentapetalae</taxon>
        <taxon>rosids</taxon>
        <taxon>malvids</taxon>
        <taxon>Sapindales</taxon>
        <taxon>Sapindaceae</taxon>
        <taxon>Hippocastanoideae</taxon>
        <taxon>Acereae</taxon>
        <taxon>Dipteronia</taxon>
    </lineage>
</organism>
<evidence type="ECO:0000313" key="3">
    <source>
        <dbReference type="Proteomes" id="UP001280121"/>
    </source>
</evidence>
<dbReference type="EMBL" id="JANJYI010000004">
    <property type="protein sequence ID" value="KAK2653675.1"/>
    <property type="molecule type" value="Genomic_DNA"/>
</dbReference>
<reference evidence="2" key="1">
    <citation type="journal article" date="2023" name="Plant J.">
        <title>Genome sequences and population genomics provide insights into the demographic history, inbreeding, and mutation load of two 'living fossil' tree species of Dipteronia.</title>
        <authorList>
            <person name="Feng Y."/>
            <person name="Comes H.P."/>
            <person name="Chen J."/>
            <person name="Zhu S."/>
            <person name="Lu R."/>
            <person name="Zhang X."/>
            <person name="Li P."/>
            <person name="Qiu J."/>
            <person name="Olsen K.M."/>
            <person name="Qiu Y."/>
        </authorList>
    </citation>
    <scope>NUCLEOTIDE SEQUENCE</scope>
    <source>
        <strain evidence="2">KIB01</strain>
    </source>
</reference>
<feature type="region of interest" description="Disordered" evidence="1">
    <location>
        <begin position="1"/>
        <end position="24"/>
    </location>
</feature>
<evidence type="ECO:0000256" key="1">
    <source>
        <dbReference type="SAM" id="MobiDB-lite"/>
    </source>
</evidence>
<proteinExistence type="predicted"/>
<dbReference type="Proteomes" id="UP001280121">
    <property type="component" value="Unassembled WGS sequence"/>
</dbReference>
<dbReference type="AlphaFoldDB" id="A0AAD9X6G7"/>
<feature type="compositionally biased region" description="Low complexity" evidence="1">
    <location>
        <begin position="1"/>
        <end position="13"/>
    </location>
</feature>
<evidence type="ECO:0000313" key="2">
    <source>
        <dbReference type="EMBL" id="KAK2653675.1"/>
    </source>
</evidence>